<dbReference type="SUPFAM" id="SSF46785">
    <property type="entry name" value="Winged helix' DNA-binding domain"/>
    <property type="match status" value="1"/>
</dbReference>
<name>X0XC27_9ZZZZ</name>
<dbReference type="PANTHER" id="PTHR33164:SF96">
    <property type="entry name" value="MARR-FAMILY TRANSCRIPTIONAL REGULATOR"/>
    <property type="match status" value="1"/>
</dbReference>
<dbReference type="PANTHER" id="PTHR33164">
    <property type="entry name" value="TRANSCRIPTIONAL REGULATOR, MARR FAMILY"/>
    <property type="match status" value="1"/>
</dbReference>
<dbReference type="EMBL" id="BARS01044907">
    <property type="protein sequence ID" value="GAG40749.1"/>
    <property type="molecule type" value="Genomic_DNA"/>
</dbReference>
<dbReference type="SMART" id="SM00347">
    <property type="entry name" value="HTH_MARR"/>
    <property type="match status" value="1"/>
</dbReference>
<dbReference type="Gene3D" id="1.10.10.10">
    <property type="entry name" value="Winged helix-like DNA-binding domain superfamily/Winged helix DNA-binding domain"/>
    <property type="match status" value="1"/>
</dbReference>
<gene>
    <name evidence="2" type="ORF">S01H1_67773</name>
</gene>
<dbReference type="Pfam" id="PF01047">
    <property type="entry name" value="MarR"/>
    <property type="match status" value="1"/>
</dbReference>
<dbReference type="AlphaFoldDB" id="X0XC27"/>
<dbReference type="InterPro" id="IPR039422">
    <property type="entry name" value="MarR/SlyA-like"/>
</dbReference>
<organism evidence="2">
    <name type="scientific">marine sediment metagenome</name>
    <dbReference type="NCBI Taxonomy" id="412755"/>
    <lineage>
        <taxon>unclassified sequences</taxon>
        <taxon>metagenomes</taxon>
        <taxon>ecological metagenomes</taxon>
    </lineage>
</organism>
<evidence type="ECO:0000313" key="2">
    <source>
        <dbReference type="EMBL" id="GAG40749.1"/>
    </source>
</evidence>
<comment type="caution">
    <text evidence="2">The sequence shown here is derived from an EMBL/GenBank/DDBJ whole genome shotgun (WGS) entry which is preliminary data.</text>
</comment>
<evidence type="ECO:0000259" key="1">
    <source>
        <dbReference type="PROSITE" id="PS50995"/>
    </source>
</evidence>
<dbReference type="PRINTS" id="PR00598">
    <property type="entry name" value="HTHMARR"/>
</dbReference>
<protein>
    <recommendedName>
        <fullName evidence="1">HTH marR-type domain-containing protein</fullName>
    </recommendedName>
</protein>
<sequence>AEELFAIPPLIGRSIRRKLLKTALTSFNKDIAPPHFEIMKLLQEAGTLHIAEIAARLQMAGPQMTHLIDKLVDLDIVERQTGTADRRTINITLTGKGKTTLEEHNSRLRNAIRKTLSRLTGEELEDLSASLRKLRDIFLKLQ</sequence>
<feature type="domain" description="HTH marR-type" evidence="1">
    <location>
        <begin position="1"/>
        <end position="136"/>
    </location>
</feature>
<dbReference type="InterPro" id="IPR036388">
    <property type="entry name" value="WH-like_DNA-bd_sf"/>
</dbReference>
<accession>X0XC27</accession>
<reference evidence="2" key="1">
    <citation type="journal article" date="2014" name="Front. Microbiol.">
        <title>High frequency of phylogenetically diverse reductive dehalogenase-homologous genes in deep subseafloor sedimentary metagenomes.</title>
        <authorList>
            <person name="Kawai M."/>
            <person name="Futagami T."/>
            <person name="Toyoda A."/>
            <person name="Takaki Y."/>
            <person name="Nishi S."/>
            <person name="Hori S."/>
            <person name="Arai W."/>
            <person name="Tsubouchi T."/>
            <person name="Morono Y."/>
            <person name="Uchiyama I."/>
            <person name="Ito T."/>
            <person name="Fujiyama A."/>
            <person name="Inagaki F."/>
            <person name="Takami H."/>
        </authorList>
    </citation>
    <scope>NUCLEOTIDE SEQUENCE</scope>
    <source>
        <strain evidence="2">Expedition CK06-06</strain>
    </source>
</reference>
<dbReference type="GO" id="GO:0003700">
    <property type="term" value="F:DNA-binding transcription factor activity"/>
    <property type="evidence" value="ECO:0007669"/>
    <property type="project" value="InterPro"/>
</dbReference>
<dbReference type="GO" id="GO:0006950">
    <property type="term" value="P:response to stress"/>
    <property type="evidence" value="ECO:0007669"/>
    <property type="project" value="TreeGrafter"/>
</dbReference>
<proteinExistence type="predicted"/>
<dbReference type="InterPro" id="IPR000835">
    <property type="entry name" value="HTH_MarR-typ"/>
</dbReference>
<dbReference type="InterPro" id="IPR036390">
    <property type="entry name" value="WH_DNA-bd_sf"/>
</dbReference>
<dbReference type="PROSITE" id="PS50995">
    <property type="entry name" value="HTH_MARR_2"/>
    <property type="match status" value="1"/>
</dbReference>
<feature type="non-terminal residue" evidence="2">
    <location>
        <position position="1"/>
    </location>
</feature>